<evidence type="ECO:0000313" key="2">
    <source>
        <dbReference type="EMBL" id="SHK83175.1"/>
    </source>
</evidence>
<dbReference type="EMBL" id="FRBL01000001">
    <property type="protein sequence ID" value="SHK83175.1"/>
    <property type="molecule type" value="Genomic_DNA"/>
</dbReference>
<organism evidence="2 3">
    <name type="scientific">Chitinophaga jiangningensis</name>
    <dbReference type="NCBI Taxonomy" id="1419482"/>
    <lineage>
        <taxon>Bacteria</taxon>
        <taxon>Pseudomonadati</taxon>
        <taxon>Bacteroidota</taxon>
        <taxon>Chitinophagia</taxon>
        <taxon>Chitinophagales</taxon>
        <taxon>Chitinophagaceae</taxon>
        <taxon>Chitinophaga</taxon>
    </lineage>
</organism>
<feature type="transmembrane region" description="Helical" evidence="1">
    <location>
        <begin position="94"/>
        <end position="112"/>
    </location>
</feature>
<keyword evidence="1" id="KW-0812">Transmembrane</keyword>
<proteinExistence type="predicted"/>
<evidence type="ECO:0008006" key="4">
    <source>
        <dbReference type="Google" id="ProtNLM"/>
    </source>
</evidence>
<gene>
    <name evidence="2" type="ORF">SAMN05444266_101293</name>
</gene>
<dbReference type="Proteomes" id="UP000184420">
    <property type="component" value="Unassembled WGS sequence"/>
</dbReference>
<dbReference type="AlphaFoldDB" id="A0A1M6VPA9"/>
<evidence type="ECO:0000256" key="1">
    <source>
        <dbReference type="SAM" id="Phobius"/>
    </source>
</evidence>
<protein>
    <recommendedName>
        <fullName evidence="4">Magnesium citrate secondary transporter</fullName>
    </recommendedName>
</protein>
<dbReference type="OrthoDB" id="1447802at2"/>
<name>A0A1M6VPA9_9BACT</name>
<reference evidence="2 3" key="1">
    <citation type="submission" date="2016-11" db="EMBL/GenBank/DDBJ databases">
        <authorList>
            <person name="Jaros S."/>
            <person name="Januszkiewicz K."/>
            <person name="Wedrychowicz H."/>
        </authorList>
    </citation>
    <scope>NUCLEOTIDE SEQUENCE [LARGE SCALE GENOMIC DNA]</scope>
    <source>
        <strain evidence="2 3">DSM 27406</strain>
    </source>
</reference>
<sequence length="119" mass="13810">MKQLFDPLFTGYCLVWLAVHYCRQKGIILPFINGQLTDFVAVPAIAHLTLTITRQYIIRQPAYRYPLVYLLFIALYTTLLLEVIMPGFSRRYTADLLDAAAYLSGGLFYYFVHQRLHSI</sequence>
<dbReference type="STRING" id="1419482.SAMN05444266_101293"/>
<feature type="transmembrane region" description="Helical" evidence="1">
    <location>
        <begin position="69"/>
        <end position="88"/>
    </location>
</feature>
<accession>A0A1M6VPA9</accession>
<keyword evidence="1" id="KW-0472">Membrane</keyword>
<evidence type="ECO:0000313" key="3">
    <source>
        <dbReference type="Proteomes" id="UP000184420"/>
    </source>
</evidence>
<keyword evidence="1" id="KW-1133">Transmembrane helix</keyword>
<dbReference type="RefSeq" id="WP_073077298.1">
    <property type="nucleotide sequence ID" value="NZ_FRBL01000001.1"/>
</dbReference>
<feature type="transmembrane region" description="Helical" evidence="1">
    <location>
        <begin position="40"/>
        <end position="57"/>
    </location>
</feature>
<keyword evidence="3" id="KW-1185">Reference proteome</keyword>